<feature type="coiled-coil region" evidence="1">
    <location>
        <begin position="168"/>
        <end position="223"/>
    </location>
</feature>
<protein>
    <submittedName>
        <fullName evidence="3">DNA repair protein</fullName>
    </submittedName>
</protein>
<evidence type="ECO:0000256" key="2">
    <source>
        <dbReference type="SAM" id="Phobius"/>
    </source>
</evidence>
<dbReference type="EMBL" id="VFFF01000001">
    <property type="protein sequence ID" value="TNY32793.1"/>
    <property type="molecule type" value="Genomic_DNA"/>
</dbReference>
<keyword evidence="2" id="KW-1133">Transmembrane helix</keyword>
<comment type="caution">
    <text evidence="3">The sequence shown here is derived from an EMBL/GenBank/DDBJ whole genome shotgun (WGS) entry which is preliminary data.</text>
</comment>
<dbReference type="AlphaFoldDB" id="A0A5C5GDK1"/>
<dbReference type="Proteomes" id="UP000314011">
    <property type="component" value="Unassembled WGS sequence"/>
</dbReference>
<reference evidence="3 4" key="1">
    <citation type="submission" date="2019-06" db="EMBL/GenBank/DDBJ databases">
        <title>Genome of new Rhodobacteraceae sp. SM1903.</title>
        <authorList>
            <person name="Ren X."/>
        </authorList>
    </citation>
    <scope>NUCLEOTIDE SEQUENCE [LARGE SCALE GENOMIC DNA]</scope>
    <source>
        <strain evidence="3 4">SM1903</strain>
    </source>
</reference>
<gene>
    <name evidence="3" type="ORF">FHY64_05815</name>
</gene>
<proteinExistence type="predicted"/>
<organism evidence="3 4">
    <name type="scientific">Pelagovum pacificum</name>
    <dbReference type="NCBI Taxonomy" id="2588711"/>
    <lineage>
        <taxon>Bacteria</taxon>
        <taxon>Pseudomonadati</taxon>
        <taxon>Pseudomonadota</taxon>
        <taxon>Alphaproteobacteria</taxon>
        <taxon>Rhodobacterales</taxon>
        <taxon>Paracoccaceae</taxon>
        <taxon>Pelagovum</taxon>
    </lineage>
</organism>
<evidence type="ECO:0000256" key="1">
    <source>
        <dbReference type="SAM" id="Coils"/>
    </source>
</evidence>
<dbReference type="OrthoDB" id="7863443at2"/>
<evidence type="ECO:0000313" key="4">
    <source>
        <dbReference type="Proteomes" id="UP000314011"/>
    </source>
</evidence>
<keyword evidence="1" id="KW-0175">Coiled coil</keyword>
<keyword evidence="2" id="KW-0472">Membrane</keyword>
<sequence>MPMISIFRTAHRSMHALSFVALALLAIAAFAYTVASASGYAPWLTFEAQVGEWFFPEAGPVAQIALTSILVALMFFAPSTTRIMALENSHRRFNLSMNDVARAYHYCHTADRAGVFTMSSEFDQVRERLAYLRDHPDLEQLEPEVMEVAAQMSQQSRHLAETYNDQKVARAREFLEQRQAEAERQQEKIVEALHACREIKRWREQVEVEEAVVASQLAQLEEQLELCLPDLGITVVRDDDNVTRMPMQHAAE</sequence>
<feature type="transmembrane region" description="Helical" evidence="2">
    <location>
        <begin position="61"/>
        <end position="85"/>
    </location>
</feature>
<keyword evidence="2" id="KW-0812">Transmembrane</keyword>
<name>A0A5C5GDK1_9RHOB</name>
<evidence type="ECO:0000313" key="3">
    <source>
        <dbReference type="EMBL" id="TNY32793.1"/>
    </source>
</evidence>
<dbReference type="RefSeq" id="WP_140193476.1">
    <property type="nucleotide sequence ID" value="NZ_CP065915.1"/>
</dbReference>
<keyword evidence="4" id="KW-1185">Reference proteome</keyword>
<accession>A0A5C5GDK1</accession>